<evidence type="ECO:0000313" key="14">
    <source>
        <dbReference type="Proteomes" id="UP000503462"/>
    </source>
</evidence>
<evidence type="ECO:0000256" key="4">
    <source>
        <dbReference type="ARBA" id="ARBA00022806"/>
    </source>
</evidence>
<dbReference type="Proteomes" id="UP000503462">
    <property type="component" value="Chromosome 3"/>
</dbReference>
<reference evidence="13 14" key="1">
    <citation type="journal article" date="2016" name="Sci. Rep.">
        <title>Peltaster fructicola genome reveals evolution from an invasive phytopathogen to an ectophytic parasite.</title>
        <authorList>
            <person name="Xu C."/>
            <person name="Chen H."/>
            <person name="Gleason M.L."/>
            <person name="Xu J.R."/>
            <person name="Liu H."/>
            <person name="Zhang R."/>
            <person name="Sun G."/>
        </authorList>
    </citation>
    <scope>NUCLEOTIDE SEQUENCE [LARGE SCALE GENOMIC DNA]</scope>
    <source>
        <strain evidence="13 14">LNHT1506</strain>
    </source>
</reference>
<feature type="domain" description="DEAD-box RNA helicase Q" evidence="12">
    <location>
        <begin position="138"/>
        <end position="166"/>
    </location>
</feature>
<dbReference type="EC" id="3.6.4.13" evidence="1"/>
<dbReference type="PROSITE" id="PS51195">
    <property type="entry name" value="Q_MOTIF"/>
    <property type="match status" value="1"/>
</dbReference>
<dbReference type="InterPro" id="IPR014001">
    <property type="entry name" value="Helicase_ATP-bd"/>
</dbReference>
<evidence type="ECO:0000256" key="1">
    <source>
        <dbReference type="ARBA" id="ARBA00012552"/>
    </source>
</evidence>
<evidence type="ECO:0000256" key="3">
    <source>
        <dbReference type="ARBA" id="ARBA00022801"/>
    </source>
</evidence>
<dbReference type="CDD" id="cd18787">
    <property type="entry name" value="SF2_C_DEAD"/>
    <property type="match status" value="1"/>
</dbReference>
<proteinExistence type="inferred from homology"/>
<dbReference type="InterPro" id="IPR014014">
    <property type="entry name" value="RNA_helicase_DEAD_Q_motif"/>
</dbReference>
<feature type="compositionally biased region" description="Basic and acidic residues" evidence="9">
    <location>
        <begin position="21"/>
        <end position="31"/>
    </location>
</feature>
<dbReference type="PROSITE" id="PS51192">
    <property type="entry name" value="HELICASE_ATP_BIND_1"/>
    <property type="match status" value="1"/>
</dbReference>
<evidence type="ECO:0000259" key="10">
    <source>
        <dbReference type="PROSITE" id="PS51192"/>
    </source>
</evidence>
<evidence type="ECO:0000256" key="7">
    <source>
        <dbReference type="PROSITE-ProRule" id="PRU00552"/>
    </source>
</evidence>
<dbReference type="PROSITE" id="PS00039">
    <property type="entry name" value="DEAD_ATP_HELICASE"/>
    <property type="match status" value="1"/>
</dbReference>
<dbReference type="Pfam" id="PF00270">
    <property type="entry name" value="DEAD"/>
    <property type="match status" value="1"/>
</dbReference>
<dbReference type="InterPro" id="IPR000629">
    <property type="entry name" value="RNA-helicase_DEAD-box_CS"/>
</dbReference>
<feature type="region of interest" description="Disordered" evidence="9">
    <location>
        <begin position="554"/>
        <end position="594"/>
    </location>
</feature>
<keyword evidence="5 8" id="KW-0067">ATP-binding</keyword>
<evidence type="ECO:0000256" key="5">
    <source>
        <dbReference type="ARBA" id="ARBA00022840"/>
    </source>
</evidence>
<evidence type="ECO:0000259" key="11">
    <source>
        <dbReference type="PROSITE" id="PS51194"/>
    </source>
</evidence>
<dbReference type="SMART" id="SM00490">
    <property type="entry name" value="HELICc"/>
    <property type="match status" value="1"/>
</dbReference>
<gene>
    <name evidence="13" type="ORF">AMS68_004808</name>
</gene>
<organism evidence="13 14">
    <name type="scientific">Peltaster fructicola</name>
    <dbReference type="NCBI Taxonomy" id="286661"/>
    <lineage>
        <taxon>Eukaryota</taxon>
        <taxon>Fungi</taxon>
        <taxon>Dikarya</taxon>
        <taxon>Ascomycota</taxon>
        <taxon>Pezizomycotina</taxon>
        <taxon>Dothideomycetes</taxon>
        <taxon>Dothideomycetes incertae sedis</taxon>
        <taxon>Peltaster</taxon>
    </lineage>
</organism>
<dbReference type="GO" id="GO:0016787">
    <property type="term" value="F:hydrolase activity"/>
    <property type="evidence" value="ECO:0007669"/>
    <property type="project" value="UniProtKB-KW"/>
</dbReference>
<dbReference type="AlphaFoldDB" id="A0A6H0XXB0"/>
<protein>
    <recommendedName>
        <fullName evidence="1">RNA helicase</fullName>
        <ecNumber evidence="1">3.6.4.13</ecNumber>
    </recommendedName>
</protein>
<dbReference type="SMART" id="SM00487">
    <property type="entry name" value="DEXDc"/>
    <property type="match status" value="1"/>
</dbReference>
<feature type="domain" description="Helicase C-terminal" evidence="11">
    <location>
        <begin position="395"/>
        <end position="543"/>
    </location>
</feature>
<feature type="domain" description="Helicase ATP-binding" evidence="10">
    <location>
        <begin position="169"/>
        <end position="367"/>
    </location>
</feature>
<feature type="region of interest" description="Disordered" evidence="9">
    <location>
        <begin position="1"/>
        <end position="46"/>
    </location>
</feature>
<dbReference type="GO" id="GO:0003724">
    <property type="term" value="F:RNA helicase activity"/>
    <property type="evidence" value="ECO:0007669"/>
    <property type="project" value="UniProtKB-EC"/>
</dbReference>
<accession>A0A6H0XXB0</accession>
<dbReference type="EMBL" id="CP051141">
    <property type="protein sequence ID" value="QIW99290.1"/>
    <property type="molecule type" value="Genomic_DNA"/>
</dbReference>
<keyword evidence="2 8" id="KW-0547">Nucleotide-binding</keyword>
<comment type="similarity">
    <text evidence="8">Belongs to the DEAD box helicase family.</text>
</comment>
<name>A0A6H0XXB0_9PEZI</name>
<sequence>MTDAWSTGVDANGQASPQNHADTRTSSDDGNHSGTPAEAVDPQAGNEEFRRVVEERGWTAPVAFDYTSFEQAENNQAWHGEAARYEWNEEFGDVAPRVPQLEAILYQGDFRTKVGNNYAALEQFEATVEGPEQLAPVREFKDAALHPVMLENLELCGYTQPTPIQSYCIPYGLTGHDMVAVAQTGSGKTAAFMIPVLSKLMGRADRLCAPRPNTASPDYNPRINRVVAEPLVVIVVPTRELAIQIFDEARRLCYRSKLRPSVTYGGLPYPSTLEDLGKGCDILIATPGRLVDLMDKPNILAMRRVKYTIIDEADELLENDWEEQLRMIMSGGDTNVDADHTFMLFSATFPQRAVELAQEYLAEDFFNIKIGRAGSTHRNIRQDIIWVDGNQKQQALWDLLMSMDPCRTLIFCNARKGVDQLDDFLYNRGLPTTSIHSQRNQREREDALRSFRNGTCPILIATGVSARGWDVADIAHIINYDLPSTNYGGIAEYVHRIGRTARIGNTGIASSFYNDRNEDIAPVLTQVLLESGSEIPDFLKQYVHEDGKAHFEEDGEQVDGVDDASVTEHSGDTTPAWGATTNETEAGRDRSTSLSEAFEAVAF</sequence>
<dbReference type="InterPro" id="IPR011545">
    <property type="entry name" value="DEAD/DEAH_box_helicase_dom"/>
</dbReference>
<dbReference type="Pfam" id="PF00271">
    <property type="entry name" value="Helicase_C"/>
    <property type="match status" value="1"/>
</dbReference>
<evidence type="ECO:0000256" key="6">
    <source>
        <dbReference type="ARBA" id="ARBA00047984"/>
    </source>
</evidence>
<dbReference type="Gene3D" id="3.40.50.300">
    <property type="entry name" value="P-loop containing nucleotide triphosphate hydrolases"/>
    <property type="match status" value="2"/>
</dbReference>
<evidence type="ECO:0000313" key="13">
    <source>
        <dbReference type="EMBL" id="QIW99290.1"/>
    </source>
</evidence>
<keyword evidence="14" id="KW-1185">Reference proteome</keyword>
<evidence type="ECO:0000256" key="8">
    <source>
        <dbReference type="RuleBase" id="RU000492"/>
    </source>
</evidence>
<evidence type="ECO:0000259" key="12">
    <source>
        <dbReference type="PROSITE" id="PS51195"/>
    </source>
</evidence>
<dbReference type="OrthoDB" id="196131at2759"/>
<dbReference type="PANTHER" id="PTHR47958">
    <property type="entry name" value="ATP-DEPENDENT RNA HELICASE DBP3"/>
    <property type="match status" value="1"/>
</dbReference>
<dbReference type="PROSITE" id="PS51194">
    <property type="entry name" value="HELICASE_CTER"/>
    <property type="match status" value="1"/>
</dbReference>
<dbReference type="InterPro" id="IPR001650">
    <property type="entry name" value="Helicase_C-like"/>
</dbReference>
<keyword evidence="4 8" id="KW-0347">Helicase</keyword>
<dbReference type="InterPro" id="IPR027417">
    <property type="entry name" value="P-loop_NTPase"/>
</dbReference>
<keyword evidence="3 8" id="KW-0378">Hydrolase</keyword>
<evidence type="ECO:0000256" key="9">
    <source>
        <dbReference type="SAM" id="MobiDB-lite"/>
    </source>
</evidence>
<evidence type="ECO:0000256" key="2">
    <source>
        <dbReference type="ARBA" id="ARBA00022741"/>
    </source>
</evidence>
<comment type="catalytic activity">
    <reaction evidence="6">
        <text>ATP + H2O = ADP + phosphate + H(+)</text>
        <dbReference type="Rhea" id="RHEA:13065"/>
        <dbReference type="ChEBI" id="CHEBI:15377"/>
        <dbReference type="ChEBI" id="CHEBI:15378"/>
        <dbReference type="ChEBI" id="CHEBI:30616"/>
        <dbReference type="ChEBI" id="CHEBI:43474"/>
        <dbReference type="ChEBI" id="CHEBI:456216"/>
        <dbReference type="EC" id="3.6.4.13"/>
    </reaction>
</comment>
<dbReference type="SUPFAM" id="SSF52540">
    <property type="entry name" value="P-loop containing nucleoside triphosphate hydrolases"/>
    <property type="match status" value="1"/>
</dbReference>
<feature type="short sequence motif" description="Q motif" evidence="7">
    <location>
        <begin position="138"/>
        <end position="166"/>
    </location>
</feature>
<dbReference type="GO" id="GO:0003676">
    <property type="term" value="F:nucleic acid binding"/>
    <property type="evidence" value="ECO:0007669"/>
    <property type="project" value="InterPro"/>
</dbReference>
<dbReference type="GO" id="GO:0005524">
    <property type="term" value="F:ATP binding"/>
    <property type="evidence" value="ECO:0007669"/>
    <property type="project" value="UniProtKB-KW"/>
</dbReference>